<name>A0A2T0S348_9BACT</name>
<reference evidence="1 2" key="1">
    <citation type="submission" date="2018-03" db="EMBL/GenBank/DDBJ databases">
        <title>Genomic Encyclopedia of Archaeal and Bacterial Type Strains, Phase II (KMG-II): from individual species to whole genera.</title>
        <authorList>
            <person name="Goeker M."/>
        </authorList>
    </citation>
    <scope>NUCLEOTIDE SEQUENCE [LARGE SCALE GENOMIC DNA]</scope>
    <source>
        <strain evidence="1 2">DSM 28354</strain>
    </source>
</reference>
<comment type="caution">
    <text evidence="1">The sequence shown here is derived from an EMBL/GenBank/DDBJ whole genome shotgun (WGS) entry which is preliminary data.</text>
</comment>
<dbReference type="AlphaFoldDB" id="A0A2T0S348"/>
<dbReference type="Proteomes" id="UP000238375">
    <property type="component" value="Unassembled WGS sequence"/>
</dbReference>
<proteinExistence type="predicted"/>
<evidence type="ECO:0000313" key="2">
    <source>
        <dbReference type="Proteomes" id="UP000238375"/>
    </source>
</evidence>
<protein>
    <recommendedName>
        <fullName evidence="3">Integrase-like protein</fullName>
    </recommendedName>
</protein>
<evidence type="ECO:0000313" key="1">
    <source>
        <dbReference type="EMBL" id="PRY27845.1"/>
    </source>
</evidence>
<accession>A0A2T0S348</accession>
<dbReference type="EMBL" id="PVTE01000031">
    <property type="protein sequence ID" value="PRY27845.1"/>
    <property type="molecule type" value="Genomic_DNA"/>
</dbReference>
<gene>
    <name evidence="1" type="ORF">CLV58_13163</name>
</gene>
<sequence>MNCGRAACAVSDLTYIPVGANYAYLYVIMDAFSRKIVAGPPGRLVIAENYACQRGTQRIKDGLIRS</sequence>
<keyword evidence="2" id="KW-1185">Reference proteome</keyword>
<organism evidence="1 2">
    <name type="scientific">Spirosoma oryzae</name>
    <dbReference type="NCBI Taxonomy" id="1469603"/>
    <lineage>
        <taxon>Bacteria</taxon>
        <taxon>Pseudomonadati</taxon>
        <taxon>Bacteroidota</taxon>
        <taxon>Cytophagia</taxon>
        <taxon>Cytophagales</taxon>
        <taxon>Cytophagaceae</taxon>
        <taxon>Spirosoma</taxon>
    </lineage>
</organism>
<evidence type="ECO:0008006" key="3">
    <source>
        <dbReference type="Google" id="ProtNLM"/>
    </source>
</evidence>